<evidence type="ECO:0000313" key="3">
    <source>
        <dbReference type="Proteomes" id="UP000266016"/>
    </source>
</evidence>
<evidence type="ECO:0000313" key="2">
    <source>
        <dbReference type="EMBL" id="RID89255.1"/>
    </source>
</evidence>
<name>A0A398BG37_9BACI</name>
<dbReference type="AlphaFoldDB" id="A0A398BG37"/>
<comment type="caution">
    <text evidence="2">The sequence shown here is derived from an EMBL/GenBank/DDBJ whole genome shotgun (WGS) entry which is preliminary data.</text>
</comment>
<keyword evidence="1" id="KW-0472">Membrane</keyword>
<keyword evidence="1" id="KW-1133">Transmembrane helix</keyword>
<dbReference type="Pfam" id="PF17313">
    <property type="entry name" value="DUF5359"/>
    <property type="match status" value="1"/>
</dbReference>
<gene>
    <name evidence="2" type="ORF">D1953_01425</name>
</gene>
<keyword evidence="1" id="KW-0812">Transmembrane</keyword>
<sequence length="61" mass="6915">MKAVERIIVKLIIIQALFLGFVQVLLSLEDNMIPLTKLSQYEGVNSNNYTKIIETFEGVSE</sequence>
<organism evidence="2 3">
    <name type="scientific">Peribacillus asahii</name>
    <dbReference type="NCBI Taxonomy" id="228899"/>
    <lineage>
        <taxon>Bacteria</taxon>
        <taxon>Bacillati</taxon>
        <taxon>Bacillota</taxon>
        <taxon>Bacilli</taxon>
        <taxon>Bacillales</taxon>
        <taxon>Bacillaceae</taxon>
        <taxon>Peribacillus</taxon>
    </lineage>
</organism>
<keyword evidence="3" id="KW-1185">Reference proteome</keyword>
<dbReference type="RefSeq" id="WP_119115364.1">
    <property type="nucleotide sequence ID" value="NZ_CP085714.1"/>
</dbReference>
<dbReference type="Proteomes" id="UP000266016">
    <property type="component" value="Unassembled WGS sequence"/>
</dbReference>
<accession>A0A398BG37</accession>
<dbReference type="EMBL" id="QWVS01000002">
    <property type="protein sequence ID" value="RID89255.1"/>
    <property type="molecule type" value="Genomic_DNA"/>
</dbReference>
<protein>
    <submittedName>
        <fullName evidence="2">Uncharacterized protein</fullName>
    </submittedName>
</protein>
<reference evidence="2 3" key="1">
    <citation type="submission" date="2018-08" db="EMBL/GenBank/DDBJ databases">
        <title>Bacillus jemisoniae sp. nov., Bacillus chryseoplanitiae sp. nov., Bacillus resnikiae sp. nov., and Bacillus frankliniae sp. nov., isolated from Viking spacecraft and associated surfaces.</title>
        <authorList>
            <person name="Seuylemezian A."/>
            <person name="Vaishampayan P."/>
        </authorList>
    </citation>
    <scope>NUCLEOTIDE SEQUENCE [LARGE SCALE GENOMIC DNA]</scope>
    <source>
        <strain evidence="2 3">MA001</strain>
    </source>
</reference>
<feature type="transmembrane region" description="Helical" evidence="1">
    <location>
        <begin position="7"/>
        <end position="28"/>
    </location>
</feature>
<evidence type="ECO:0000256" key="1">
    <source>
        <dbReference type="SAM" id="Phobius"/>
    </source>
</evidence>
<proteinExistence type="predicted"/>
<dbReference type="InterPro" id="IPR035281">
    <property type="entry name" value="DUF5359"/>
</dbReference>